<gene>
    <name evidence="3" type="ORF">GCM10017643_03780</name>
</gene>
<protein>
    <submittedName>
        <fullName evidence="3">Uncharacterized protein</fullName>
    </submittedName>
</protein>
<keyword evidence="4" id="KW-1185">Reference proteome</keyword>
<evidence type="ECO:0000313" key="3">
    <source>
        <dbReference type="EMBL" id="GLK70263.1"/>
    </source>
</evidence>
<reference evidence="3" key="1">
    <citation type="journal article" date="2014" name="Int. J. Syst. Evol. Microbiol.">
        <title>Complete genome sequence of Corynebacterium casei LMG S-19264T (=DSM 44701T), isolated from a smear-ripened cheese.</title>
        <authorList>
            <consortium name="US DOE Joint Genome Institute (JGI-PGF)"/>
            <person name="Walter F."/>
            <person name="Albersmeier A."/>
            <person name="Kalinowski J."/>
            <person name="Ruckert C."/>
        </authorList>
    </citation>
    <scope>NUCLEOTIDE SEQUENCE</scope>
    <source>
        <strain evidence="3">VKM B-2484</strain>
    </source>
</reference>
<evidence type="ECO:0000256" key="2">
    <source>
        <dbReference type="SAM" id="Phobius"/>
    </source>
</evidence>
<feature type="transmembrane region" description="Helical" evidence="2">
    <location>
        <begin position="75"/>
        <end position="99"/>
    </location>
</feature>
<evidence type="ECO:0000313" key="4">
    <source>
        <dbReference type="Proteomes" id="UP001143370"/>
    </source>
</evidence>
<name>A0A9W6J5T3_9HYPH</name>
<feature type="compositionally biased region" description="Basic residues" evidence="1">
    <location>
        <begin position="130"/>
        <end position="142"/>
    </location>
</feature>
<dbReference type="EMBL" id="BSFJ01000002">
    <property type="protein sequence ID" value="GLK70263.1"/>
    <property type="molecule type" value="Genomic_DNA"/>
</dbReference>
<keyword evidence="2" id="KW-1133">Transmembrane helix</keyword>
<accession>A0A9W6J5T3</accession>
<feature type="region of interest" description="Disordered" evidence="1">
    <location>
        <begin position="115"/>
        <end position="142"/>
    </location>
</feature>
<proteinExistence type="predicted"/>
<organism evidence="3 4">
    <name type="scientific">Ancylobacter dichloromethanicus</name>
    <dbReference type="NCBI Taxonomy" id="518825"/>
    <lineage>
        <taxon>Bacteria</taxon>
        <taxon>Pseudomonadati</taxon>
        <taxon>Pseudomonadota</taxon>
        <taxon>Alphaproteobacteria</taxon>
        <taxon>Hyphomicrobiales</taxon>
        <taxon>Xanthobacteraceae</taxon>
        <taxon>Ancylobacter</taxon>
    </lineage>
</organism>
<evidence type="ECO:0000256" key="1">
    <source>
        <dbReference type="SAM" id="MobiDB-lite"/>
    </source>
</evidence>
<reference evidence="3" key="2">
    <citation type="submission" date="2023-01" db="EMBL/GenBank/DDBJ databases">
        <authorList>
            <person name="Sun Q."/>
            <person name="Evtushenko L."/>
        </authorList>
    </citation>
    <scope>NUCLEOTIDE SEQUENCE</scope>
    <source>
        <strain evidence="3">VKM B-2484</strain>
    </source>
</reference>
<dbReference type="Proteomes" id="UP001143370">
    <property type="component" value="Unassembled WGS sequence"/>
</dbReference>
<keyword evidence="2" id="KW-0472">Membrane</keyword>
<comment type="caution">
    <text evidence="3">The sequence shown here is derived from an EMBL/GenBank/DDBJ whole genome shotgun (WGS) entry which is preliminary data.</text>
</comment>
<sequence length="142" mass="15467">MTEPGSASSDPIPTEERSKAWAARLLGRGAKLVEQVAGQEQVLIGQQGLSEFGHSGQSSHSSLWGPRPEALTTTMVASAVIATVPAILRPLSVMMIAVAKISMARNRSIRLFPRRPEPEAITPPRSYQFARRKPIRGKARRD</sequence>
<dbReference type="AlphaFoldDB" id="A0A9W6J5T3"/>
<keyword evidence="2" id="KW-0812">Transmembrane</keyword>